<evidence type="ECO:0000256" key="4">
    <source>
        <dbReference type="SAM" id="MobiDB-lite"/>
    </source>
</evidence>
<dbReference type="PANTHER" id="PTHR14950">
    <property type="entry name" value="DICER-RELATED"/>
    <property type="match status" value="1"/>
</dbReference>
<reference evidence="7 8" key="1">
    <citation type="submission" date="2022-09" db="EMBL/GenBank/DDBJ databases">
        <authorList>
            <person name="Palmer J.M."/>
        </authorList>
    </citation>
    <scope>NUCLEOTIDE SEQUENCE [LARGE SCALE GENOMIC DNA]</scope>
    <source>
        <strain evidence="7 8">DSM 7382</strain>
    </source>
</reference>
<dbReference type="Gene3D" id="1.20.1320.30">
    <property type="match status" value="1"/>
</dbReference>
<evidence type="ECO:0000313" key="8">
    <source>
        <dbReference type="Proteomes" id="UP001385951"/>
    </source>
</evidence>
<keyword evidence="2" id="KW-0378">Hydrolase</keyword>
<dbReference type="Gene3D" id="3.30.160.380">
    <property type="entry name" value="Dicer dimerisation domain"/>
    <property type="match status" value="1"/>
</dbReference>
<gene>
    <name evidence="7" type="ORF">QCA50_001305</name>
</gene>
<keyword evidence="3" id="KW-0694">RNA-binding</keyword>
<dbReference type="GO" id="GO:0016891">
    <property type="term" value="F:RNA endonuclease activity producing 5'-phosphomonoesters, hydrolytic mechanism"/>
    <property type="evidence" value="ECO:0007669"/>
    <property type="project" value="InterPro"/>
</dbReference>
<comment type="caution">
    <text evidence="7">The sequence shown here is derived from an EMBL/GenBank/DDBJ whole genome shotgun (WGS) entry which is preliminary data.</text>
</comment>
<organism evidence="7 8">
    <name type="scientific">Cerrena zonata</name>
    <dbReference type="NCBI Taxonomy" id="2478898"/>
    <lineage>
        <taxon>Eukaryota</taxon>
        <taxon>Fungi</taxon>
        <taxon>Dikarya</taxon>
        <taxon>Basidiomycota</taxon>
        <taxon>Agaricomycotina</taxon>
        <taxon>Agaricomycetes</taxon>
        <taxon>Polyporales</taxon>
        <taxon>Cerrenaceae</taxon>
        <taxon>Cerrena</taxon>
    </lineage>
</organism>
<dbReference type="AlphaFoldDB" id="A0AAW0GWE4"/>
<evidence type="ECO:0000259" key="6">
    <source>
        <dbReference type="PROSITE" id="PS51327"/>
    </source>
</evidence>
<accession>A0AAW0GWE4</accession>
<evidence type="ECO:0000313" key="7">
    <source>
        <dbReference type="EMBL" id="KAK7696647.1"/>
    </source>
</evidence>
<protein>
    <submittedName>
        <fullName evidence="7">Uncharacterized protein</fullName>
    </submittedName>
</protein>
<dbReference type="PROSITE" id="PS50821">
    <property type="entry name" value="PAZ"/>
    <property type="match status" value="1"/>
</dbReference>
<keyword evidence="1" id="KW-0547">Nucleotide-binding</keyword>
<dbReference type="GO" id="GO:0000166">
    <property type="term" value="F:nucleotide binding"/>
    <property type="evidence" value="ECO:0007669"/>
    <property type="project" value="UniProtKB-KW"/>
</dbReference>
<evidence type="ECO:0000256" key="2">
    <source>
        <dbReference type="ARBA" id="ARBA00022801"/>
    </source>
</evidence>
<name>A0AAW0GWE4_9APHY</name>
<dbReference type="InterPro" id="IPR027417">
    <property type="entry name" value="P-loop_NTPase"/>
</dbReference>
<dbReference type="Proteomes" id="UP001385951">
    <property type="component" value="Unassembled WGS sequence"/>
</dbReference>
<evidence type="ECO:0000259" key="5">
    <source>
        <dbReference type="PROSITE" id="PS50821"/>
    </source>
</evidence>
<dbReference type="GO" id="GO:0003723">
    <property type="term" value="F:RNA binding"/>
    <property type="evidence" value="ECO:0007669"/>
    <property type="project" value="UniProtKB-UniRule"/>
</dbReference>
<proteinExistence type="predicted"/>
<feature type="domain" description="PAZ" evidence="5">
    <location>
        <begin position="570"/>
        <end position="663"/>
    </location>
</feature>
<dbReference type="Gene3D" id="3.40.50.300">
    <property type="entry name" value="P-loop containing nucleotide triphosphate hydrolases"/>
    <property type="match status" value="1"/>
</dbReference>
<evidence type="ECO:0000256" key="1">
    <source>
        <dbReference type="ARBA" id="ARBA00022741"/>
    </source>
</evidence>
<dbReference type="InterPro" id="IPR038248">
    <property type="entry name" value="Dicer_dimer_sf"/>
</dbReference>
<dbReference type="InterPro" id="IPR003100">
    <property type="entry name" value="PAZ_dom"/>
</dbReference>
<dbReference type="PROSITE" id="PS51327">
    <property type="entry name" value="DICER_DSRBF"/>
    <property type="match status" value="1"/>
</dbReference>
<dbReference type="EMBL" id="JASBNA010000001">
    <property type="protein sequence ID" value="KAK7696647.1"/>
    <property type="molecule type" value="Genomic_DNA"/>
</dbReference>
<feature type="region of interest" description="Disordered" evidence="4">
    <location>
        <begin position="281"/>
        <end position="307"/>
    </location>
</feature>
<keyword evidence="8" id="KW-1185">Reference proteome</keyword>
<sequence>MVSMQVLVNLLQRSNNSCIPEFSDPDNRLVVTYENGTPIQDTLLSIQLMELDVQNHFQHQFRDTKRVLKALGSSASNLFWRHWMESTEKDLHMHTKTAMLKLIESWTFDMPSLSSSYSSSNVSPQFTKLAKILQSFEPHGADFRGIIVVERRSVAVMMAELLCYVDETSDFIRAVAVTSSKTLDSNSGKKLLGQFISGELNLLIVTEHVKVLHVGRPSVLIWYDLVDDPPRFCYQSQPGERRYYVIHLAETANEKHRIRLSLQDNVPLKDEDFDILFGKCREESNGSSTSSEDTDDDETTFIQDPITGKRLGPRDAKKALIRFLQEYHDDKNHRPIITLSEDSTGRYLCRVDLPSSLELGVISVWGTPQPSATQAEREACFIACQALYERGLFDYEFFPPTHDSFQDDYIKEGGNLSAIAASGMRRYERAVPLCWSTTVSAKTNKLYPLLVTLASWLSPVLILTRFPLPEIPCFSVFSSADYHYSVRCLRCAPVVINEEQLGLLHRYTLRLARALTNRELVFSTHELLYFFSPVCNTSVKMEELPENKWSRPDISSRIDWNAIKLAAEQLFTPLVQEGSNLDEALIDAVIQDRWVEFTNRYNLVGIRSDLTPLSKNPESPDEPSFMEFCKTRRKNFDGLKDESQPMIEASIIPPLVDLLNPIPKPYRDRAEVTDKVNFRTAQFLPSITHRLSDILLAKQLNDNFFENRISQHHLFEALFPPSAETESSYERLELLGKQYTLFMFSPFP</sequence>
<dbReference type="InterPro" id="IPR005034">
    <property type="entry name" value="Dicer_dimerisation"/>
</dbReference>
<dbReference type="Pfam" id="PF03368">
    <property type="entry name" value="Dicer_dimer"/>
    <property type="match status" value="1"/>
</dbReference>
<evidence type="ECO:0000256" key="3">
    <source>
        <dbReference type="PROSITE-ProRule" id="PRU00657"/>
    </source>
</evidence>
<feature type="domain" description="Dicer dsRNA-binding fold" evidence="6">
    <location>
        <begin position="316"/>
        <end position="407"/>
    </location>
</feature>